<accession>A0ABR1FXM4</accession>
<proteinExistence type="predicted"/>
<evidence type="ECO:0000313" key="3">
    <source>
        <dbReference type="Proteomes" id="UP001363151"/>
    </source>
</evidence>
<protein>
    <submittedName>
        <fullName evidence="2">Poly(A)-specific ribonuclease</fullName>
    </submittedName>
</protein>
<dbReference type="PANTHER" id="PTHR12121">
    <property type="entry name" value="CARBON CATABOLITE REPRESSOR PROTEIN 4"/>
    <property type="match status" value="1"/>
</dbReference>
<dbReference type="PANTHER" id="PTHR12121:SF34">
    <property type="entry name" value="PROTEIN ANGEL"/>
    <property type="match status" value="1"/>
</dbReference>
<comment type="caution">
    <text evidence="2">The sequence shown here is derived from an EMBL/GenBank/DDBJ whole genome shotgun (WGS) entry which is preliminary data.</text>
</comment>
<name>A0ABR1FXM4_AURAN</name>
<feature type="domain" description="Endonuclease/exonuclease/phosphatase" evidence="1">
    <location>
        <begin position="228"/>
        <end position="586"/>
    </location>
</feature>
<keyword evidence="3" id="KW-1185">Reference proteome</keyword>
<dbReference type="InterPro" id="IPR005135">
    <property type="entry name" value="Endo/exonuclease/phosphatase"/>
</dbReference>
<dbReference type="Pfam" id="PF03372">
    <property type="entry name" value="Exo_endo_phos"/>
    <property type="match status" value="1"/>
</dbReference>
<reference evidence="2 3" key="1">
    <citation type="submission" date="2024-03" db="EMBL/GenBank/DDBJ databases">
        <title>Aureococcus anophagefferens CCMP1851 and Kratosvirus quantuckense: Draft genome of a second virus-susceptible host strain in the model system.</title>
        <authorList>
            <person name="Chase E."/>
            <person name="Truchon A.R."/>
            <person name="Schepens W."/>
            <person name="Wilhelm S.W."/>
        </authorList>
    </citation>
    <scope>NUCLEOTIDE SEQUENCE [LARGE SCALE GENOMIC DNA]</scope>
    <source>
        <strain evidence="2 3">CCMP1851</strain>
    </source>
</reference>
<organism evidence="2 3">
    <name type="scientific">Aureococcus anophagefferens</name>
    <name type="common">Harmful bloom alga</name>
    <dbReference type="NCBI Taxonomy" id="44056"/>
    <lineage>
        <taxon>Eukaryota</taxon>
        <taxon>Sar</taxon>
        <taxon>Stramenopiles</taxon>
        <taxon>Ochrophyta</taxon>
        <taxon>Pelagophyceae</taxon>
        <taxon>Pelagomonadales</taxon>
        <taxon>Pelagomonadaceae</taxon>
        <taxon>Aureococcus</taxon>
    </lineage>
</organism>
<dbReference type="Gene3D" id="3.60.10.10">
    <property type="entry name" value="Endonuclease/exonuclease/phosphatase"/>
    <property type="match status" value="1"/>
</dbReference>
<dbReference type="InterPro" id="IPR036691">
    <property type="entry name" value="Endo/exonu/phosph_ase_sf"/>
</dbReference>
<dbReference type="SUPFAM" id="SSF56219">
    <property type="entry name" value="DNase I-like"/>
    <property type="match status" value="1"/>
</dbReference>
<sequence length="597" mass="66559">MASYASHPHVKIRAGRPVEGCALRPQGVLRSSGPHEDGVELRWRWLRSRDVVANCACPSCDFAHDYDPVNRNRRGVALQCAICLKEQRAPETLTFCSAVCFVEAWPEHRRCHNHARSRAGTMESAASGDKGSFGDLARKDDEPHWLSDDASLWEIVAENVAEFVPSESEVGRRLRIECYAVRPTGREEQLRARGVAHTDAVLGAPMAPLPRSFIGESTEGVDPSLRVASYNILAEIYATAHAYPYCERWALEWQYRARVVIQELIDTNADVICLQEAQRDHFERDVEPAMKSAGYEGLFTQKSREAMGAAGKVDGCAMFWKTTKYRVAEQRNVSFNDLAYAEAQNANLSERDEHAYLTRLVKDNVAQLVVLEDYPAPGHRSRRLAMANTHLYSHKDFPDTKLWQSLCLLRALESFANRSRETLPLVLAGDLNSGPDSSVYELISTQAINPRHPDLAPRVGQFGAVNVLPDARQISHRLPLGSAYATVAGAEPEFTNYTMGFRGTLDYIWFDQTMLRCAAVATIPTVDALTRAGDALPNPQYPSGQDKRAKFPTSKAPFSAVFHSFRLIFGRAIISRNGLEAYPSDHTMLIADFLFLS</sequence>
<dbReference type="InterPro" id="IPR050410">
    <property type="entry name" value="CCR4/nocturin_mRNA_transcr"/>
</dbReference>
<dbReference type="EMBL" id="JBBJCI010000207">
    <property type="protein sequence ID" value="KAK7240994.1"/>
    <property type="molecule type" value="Genomic_DNA"/>
</dbReference>
<dbReference type="Proteomes" id="UP001363151">
    <property type="component" value="Unassembled WGS sequence"/>
</dbReference>
<evidence type="ECO:0000313" key="2">
    <source>
        <dbReference type="EMBL" id="KAK7240994.1"/>
    </source>
</evidence>
<gene>
    <name evidence="2" type="ORF">SO694_00054061</name>
</gene>
<evidence type="ECO:0000259" key="1">
    <source>
        <dbReference type="Pfam" id="PF03372"/>
    </source>
</evidence>